<accession>A0A428MEH3</accession>
<protein>
    <submittedName>
        <fullName evidence="1">Uncharacterized protein</fullName>
    </submittedName>
</protein>
<gene>
    <name evidence="1" type="ORF">EDE15_0749</name>
</gene>
<keyword evidence="2" id="KW-1185">Reference proteome</keyword>
<dbReference type="EMBL" id="RSDW01000001">
    <property type="protein sequence ID" value="RSL15266.1"/>
    <property type="molecule type" value="Genomic_DNA"/>
</dbReference>
<organism evidence="1 2">
    <name type="scientific">Edaphobacter aggregans</name>
    <dbReference type="NCBI Taxonomy" id="570835"/>
    <lineage>
        <taxon>Bacteria</taxon>
        <taxon>Pseudomonadati</taxon>
        <taxon>Acidobacteriota</taxon>
        <taxon>Terriglobia</taxon>
        <taxon>Terriglobales</taxon>
        <taxon>Acidobacteriaceae</taxon>
        <taxon>Edaphobacter</taxon>
    </lineage>
</organism>
<dbReference type="RefSeq" id="WP_125484030.1">
    <property type="nucleotide sequence ID" value="NZ_RSDW01000001.1"/>
</dbReference>
<evidence type="ECO:0000313" key="2">
    <source>
        <dbReference type="Proteomes" id="UP000269669"/>
    </source>
</evidence>
<dbReference type="AlphaFoldDB" id="A0A428MEH3"/>
<evidence type="ECO:0000313" key="1">
    <source>
        <dbReference type="EMBL" id="RSL15266.1"/>
    </source>
</evidence>
<sequence>MTRAAKLLLLTAKGVLVVVLLSIAATTGFARDKYETIEAQAFGTSTQMGQNIGIKVMIFEFSTEESRQALVEAYMKGQNQGLVNALSKMPAVGRIAITGTLGYDLSFIREIPTPTGRKIRFVTNRQIRFGEAWADSQSQAFNLTAGEFDLNDKDKGKSSGILYPAAQLVIDKEGQLQIELRQNAWRLSGIIDWAGTKGEN</sequence>
<comment type="caution">
    <text evidence="1">The sequence shown here is derived from an EMBL/GenBank/DDBJ whole genome shotgun (WGS) entry which is preliminary data.</text>
</comment>
<proteinExistence type="predicted"/>
<dbReference type="Proteomes" id="UP000269669">
    <property type="component" value="Unassembled WGS sequence"/>
</dbReference>
<reference evidence="1 2" key="1">
    <citation type="submission" date="2018-12" db="EMBL/GenBank/DDBJ databases">
        <title>Sequencing of bacterial isolates from soil warming experiment in Harvard Forest, Massachusetts, USA.</title>
        <authorList>
            <person name="Deangelis K."/>
        </authorList>
    </citation>
    <scope>NUCLEOTIDE SEQUENCE [LARGE SCALE GENOMIC DNA]</scope>
    <source>
        <strain evidence="1 2">EB153</strain>
    </source>
</reference>
<dbReference type="OrthoDB" id="115960at2"/>
<name>A0A428MEH3_9BACT</name>